<dbReference type="Pfam" id="PF13359">
    <property type="entry name" value="DDE_Tnp_4"/>
    <property type="match status" value="1"/>
</dbReference>
<evidence type="ECO:0000256" key="4">
    <source>
        <dbReference type="ARBA" id="ARBA00022722"/>
    </source>
</evidence>
<dbReference type="Proteomes" id="UP001634007">
    <property type="component" value="Unassembled WGS sequence"/>
</dbReference>
<reference evidence="10 11" key="1">
    <citation type="submission" date="2024-11" db="EMBL/GenBank/DDBJ databases">
        <title>Chromosome-level genome assembly of Eucalyptus globulus Labill. provides insights into its genome evolution.</title>
        <authorList>
            <person name="Li X."/>
        </authorList>
    </citation>
    <scope>NUCLEOTIDE SEQUENCE [LARGE SCALE GENOMIC DNA]</scope>
    <source>
        <strain evidence="10">CL2024</strain>
        <tissue evidence="10">Fresh tender leaves</tissue>
    </source>
</reference>
<feature type="compositionally biased region" description="Basic residues" evidence="8">
    <location>
        <begin position="1"/>
        <end position="16"/>
    </location>
</feature>
<comment type="similarity">
    <text evidence="3">Belongs to the HARBI1 family.</text>
</comment>
<dbReference type="SUPFAM" id="SSF48295">
    <property type="entry name" value="TrpR-like"/>
    <property type="match status" value="1"/>
</dbReference>
<evidence type="ECO:0000313" key="10">
    <source>
        <dbReference type="EMBL" id="KAL3720095.1"/>
    </source>
</evidence>
<evidence type="ECO:0000259" key="9">
    <source>
        <dbReference type="Pfam" id="PF13359"/>
    </source>
</evidence>
<dbReference type="InterPro" id="IPR010921">
    <property type="entry name" value="Trp_repressor/repl_initiator"/>
</dbReference>
<feature type="domain" description="DDE Tnp4" evidence="9">
    <location>
        <begin position="190"/>
        <end position="344"/>
    </location>
</feature>
<dbReference type="InterPro" id="IPR045249">
    <property type="entry name" value="HARBI1-like"/>
</dbReference>
<dbReference type="EMBL" id="JBJKBG010000010">
    <property type="protein sequence ID" value="KAL3720096.1"/>
    <property type="molecule type" value="Genomic_DNA"/>
</dbReference>
<comment type="subcellular location">
    <subcellularLocation>
        <location evidence="2">Nucleus</location>
    </subcellularLocation>
</comment>
<dbReference type="PANTHER" id="PTHR22930">
    <property type="match status" value="1"/>
</dbReference>
<evidence type="ECO:0000256" key="5">
    <source>
        <dbReference type="ARBA" id="ARBA00022723"/>
    </source>
</evidence>
<organism evidence="10 11">
    <name type="scientific">Eucalyptus globulus</name>
    <name type="common">Tasmanian blue gum</name>
    <dbReference type="NCBI Taxonomy" id="34317"/>
    <lineage>
        <taxon>Eukaryota</taxon>
        <taxon>Viridiplantae</taxon>
        <taxon>Streptophyta</taxon>
        <taxon>Embryophyta</taxon>
        <taxon>Tracheophyta</taxon>
        <taxon>Spermatophyta</taxon>
        <taxon>Magnoliopsida</taxon>
        <taxon>eudicotyledons</taxon>
        <taxon>Gunneridae</taxon>
        <taxon>Pentapetalae</taxon>
        <taxon>rosids</taxon>
        <taxon>malvids</taxon>
        <taxon>Myrtales</taxon>
        <taxon>Myrtaceae</taxon>
        <taxon>Myrtoideae</taxon>
        <taxon>Eucalypteae</taxon>
        <taxon>Eucalyptus</taxon>
    </lineage>
</organism>
<evidence type="ECO:0000256" key="3">
    <source>
        <dbReference type="ARBA" id="ARBA00006958"/>
    </source>
</evidence>
<dbReference type="EMBL" id="JBJKBG010000010">
    <property type="protein sequence ID" value="KAL3720095.1"/>
    <property type="molecule type" value="Genomic_DNA"/>
</dbReference>
<gene>
    <name evidence="10" type="ORF">ACJRO7_005000</name>
</gene>
<evidence type="ECO:0000256" key="2">
    <source>
        <dbReference type="ARBA" id="ARBA00004123"/>
    </source>
</evidence>
<comment type="cofactor">
    <cofactor evidence="1">
        <name>a divalent metal cation</name>
        <dbReference type="ChEBI" id="CHEBI:60240"/>
    </cofactor>
</comment>
<keyword evidence="4" id="KW-0540">Nuclease</keyword>
<keyword evidence="7" id="KW-0539">Nucleus</keyword>
<evidence type="ECO:0000256" key="1">
    <source>
        <dbReference type="ARBA" id="ARBA00001968"/>
    </source>
</evidence>
<protein>
    <recommendedName>
        <fullName evidence="9">DDE Tnp4 domain-containing protein</fullName>
    </recommendedName>
</protein>
<dbReference type="GO" id="GO:0046872">
    <property type="term" value="F:metal ion binding"/>
    <property type="evidence" value="ECO:0007669"/>
    <property type="project" value="UniProtKB-KW"/>
</dbReference>
<accession>A0ABD3IYG6</accession>
<dbReference type="GO" id="GO:0005634">
    <property type="term" value="C:nucleus"/>
    <property type="evidence" value="ECO:0007669"/>
    <property type="project" value="UniProtKB-SubCell"/>
</dbReference>
<proteinExistence type="inferred from homology"/>
<comment type="caution">
    <text evidence="10">The sequence shown here is derived from an EMBL/GenBank/DDBJ whole genome shotgun (WGS) entry which is preliminary data.</text>
</comment>
<evidence type="ECO:0000313" key="11">
    <source>
        <dbReference type="Proteomes" id="UP001634007"/>
    </source>
</evidence>
<name>A0ABD3IYG6_EUCGL</name>
<evidence type="ECO:0000256" key="6">
    <source>
        <dbReference type="ARBA" id="ARBA00022801"/>
    </source>
</evidence>
<dbReference type="GO" id="GO:0004518">
    <property type="term" value="F:nuclease activity"/>
    <property type="evidence" value="ECO:0007669"/>
    <property type="project" value="UniProtKB-KW"/>
</dbReference>
<keyword evidence="6" id="KW-0378">Hydrolase</keyword>
<sequence length="396" mass="44677">MGPGRNLRKKRKRESMKKRSEADVSASGSSQKEESADWFGEFCRRSNGHLPSKNGLDEFKSVFGISKRTFDYICSLVKEDITAKPANLVFRNGRPLSLHDQVAIALRRLSSGESLITVGDSFGLNHSTVSQATWRFIEAMEERASHHLRWPSTTTETANTKAKFEKMCGLPNCCGAIAFTHILMNLSTSDPNSTLWLDHEKHYSMVLQAIVDPDMRFQDIVTGWPGGKMNRWSVFQNSGFYQLCNQGQRLNGNTFELLDGSKVREYVVGGSGYQLLPYLITPYEGKEFSEPRSEFNRQLIAAAGVAESALARLKDSWRIIRGVMWRPDRHRLPRIILVCCLLHNIVIDKEDEVQDMTTVSHHRESGWPQQTCGVGDIKGASLRDRLCFHLTGDPPP</sequence>
<evidence type="ECO:0000256" key="8">
    <source>
        <dbReference type="SAM" id="MobiDB-lite"/>
    </source>
</evidence>
<dbReference type="InterPro" id="IPR027806">
    <property type="entry name" value="HARBI1_dom"/>
</dbReference>
<dbReference type="AlphaFoldDB" id="A0ABD3IYG6"/>
<dbReference type="PANTHER" id="PTHR22930:SF291">
    <property type="entry name" value="EXPRESSED PROTEIN"/>
    <property type="match status" value="1"/>
</dbReference>
<keyword evidence="11" id="KW-1185">Reference proteome</keyword>
<feature type="region of interest" description="Disordered" evidence="8">
    <location>
        <begin position="1"/>
        <end position="35"/>
    </location>
</feature>
<evidence type="ECO:0000256" key="7">
    <source>
        <dbReference type="ARBA" id="ARBA00023242"/>
    </source>
</evidence>
<dbReference type="GO" id="GO:0016787">
    <property type="term" value="F:hydrolase activity"/>
    <property type="evidence" value="ECO:0007669"/>
    <property type="project" value="UniProtKB-KW"/>
</dbReference>
<keyword evidence="5" id="KW-0479">Metal-binding</keyword>